<comment type="caution">
    <text evidence="1">The sequence shown here is derived from an EMBL/GenBank/DDBJ whole genome shotgun (WGS) entry which is preliminary data.</text>
</comment>
<name>A0ABQ9Z024_9CRUS</name>
<proteinExistence type="predicted"/>
<protein>
    <submittedName>
        <fullName evidence="1">Uncharacterized protein</fullName>
    </submittedName>
</protein>
<reference evidence="1 2" key="1">
    <citation type="journal article" date="2023" name="Nucleic Acids Res.">
        <title>The hologenome of Daphnia magna reveals possible DNA methylation and microbiome-mediated evolution of the host genome.</title>
        <authorList>
            <person name="Chaturvedi A."/>
            <person name="Li X."/>
            <person name="Dhandapani V."/>
            <person name="Marshall H."/>
            <person name="Kissane S."/>
            <person name="Cuenca-Cambronero M."/>
            <person name="Asole G."/>
            <person name="Calvet F."/>
            <person name="Ruiz-Romero M."/>
            <person name="Marangio P."/>
            <person name="Guigo R."/>
            <person name="Rago D."/>
            <person name="Mirbahai L."/>
            <person name="Eastwood N."/>
            <person name="Colbourne J.K."/>
            <person name="Zhou J."/>
            <person name="Mallon E."/>
            <person name="Orsini L."/>
        </authorList>
    </citation>
    <scope>NUCLEOTIDE SEQUENCE [LARGE SCALE GENOMIC DNA]</scope>
    <source>
        <strain evidence="1">LRV0_1</strain>
    </source>
</reference>
<keyword evidence="2" id="KW-1185">Reference proteome</keyword>
<gene>
    <name evidence="1" type="ORF">OUZ56_011412</name>
</gene>
<dbReference type="EMBL" id="JAOYFB010000002">
    <property type="protein sequence ID" value="KAK4006256.1"/>
    <property type="molecule type" value="Genomic_DNA"/>
</dbReference>
<sequence length="117" mass="13133">MKDMAATCARTGRIWPHTILWAHRESTECALHYERLRAAQGRRDAHGEAPVIQGQELDDLMGGVAPAQLEFDGFYGPQDQAPELNNVGFPELDAPVPDFEVIYKQQSLLLVVIYKLK</sequence>
<evidence type="ECO:0000313" key="2">
    <source>
        <dbReference type="Proteomes" id="UP001234178"/>
    </source>
</evidence>
<evidence type="ECO:0000313" key="1">
    <source>
        <dbReference type="EMBL" id="KAK4006256.1"/>
    </source>
</evidence>
<organism evidence="1 2">
    <name type="scientific">Daphnia magna</name>
    <dbReference type="NCBI Taxonomy" id="35525"/>
    <lineage>
        <taxon>Eukaryota</taxon>
        <taxon>Metazoa</taxon>
        <taxon>Ecdysozoa</taxon>
        <taxon>Arthropoda</taxon>
        <taxon>Crustacea</taxon>
        <taxon>Branchiopoda</taxon>
        <taxon>Diplostraca</taxon>
        <taxon>Cladocera</taxon>
        <taxon>Anomopoda</taxon>
        <taxon>Daphniidae</taxon>
        <taxon>Daphnia</taxon>
    </lineage>
</organism>
<accession>A0ABQ9Z024</accession>
<dbReference type="Proteomes" id="UP001234178">
    <property type="component" value="Unassembled WGS sequence"/>
</dbReference>